<accession>A0A5D3YID4</accession>
<dbReference type="PANTHER" id="PTHR47199">
    <property type="entry name" value="PHOTOSYSTEM II STABILITY/ASSEMBLY FACTOR HCF136, CHLOROPLASTIC"/>
    <property type="match status" value="1"/>
</dbReference>
<feature type="signal peptide" evidence="3">
    <location>
        <begin position="1"/>
        <end position="19"/>
    </location>
</feature>
<dbReference type="InterPro" id="IPR015943">
    <property type="entry name" value="WD40/YVTN_repeat-like_dom_sf"/>
</dbReference>
<feature type="domain" description="Photosynthesis system II assembly factor Ycf48/Hcf136-like" evidence="4">
    <location>
        <begin position="116"/>
        <end position="195"/>
    </location>
</feature>
<feature type="domain" description="Photosynthesis system II assembly factor Ycf48/Hcf136-like" evidence="4">
    <location>
        <begin position="17"/>
        <end position="112"/>
    </location>
</feature>
<feature type="domain" description="Photosynthesis system II assembly factor Ycf48/Hcf136-like" evidence="4">
    <location>
        <begin position="211"/>
        <end position="287"/>
    </location>
</feature>
<dbReference type="GO" id="GO:0009523">
    <property type="term" value="C:photosystem II"/>
    <property type="evidence" value="ECO:0007669"/>
    <property type="project" value="UniProtKB-KW"/>
</dbReference>
<evidence type="ECO:0000313" key="6">
    <source>
        <dbReference type="Proteomes" id="UP000324595"/>
    </source>
</evidence>
<sequence length="319" mass="36094">MRLLFTLFYCFLCVLSVHAQSEWEKHQSPVQADLHNVFFTNNSVGWIVTHNTGTILHTKDGGKNWFIQAQKDSMFFEDIHFLNEQKGWVSGEHGLLFKTTDGGKNWSSHKISKDDAWIYGIHFHDKNHGIAVGLREKGPTTLFLETQTGGTEWNDVTQKVPASFYEPISFINKQRGYVAGGKKIIYTPDSGKTWETQFSDTTSNSKCREAIRGLTFANNNIGWAVGHCGLVLRTLDGKQWKRLDKFTTNRLRSIAFLSKSEGYIVGDSNNEPGVLYHTQDGGQTWSTALKDTTDLHRVELTEEKIWVVGDNGTILSKSR</sequence>
<proteinExistence type="predicted"/>
<evidence type="ECO:0000313" key="5">
    <source>
        <dbReference type="EMBL" id="TYP91990.1"/>
    </source>
</evidence>
<reference evidence="5 6" key="1">
    <citation type="submission" date="2019-07" db="EMBL/GenBank/DDBJ databases">
        <title>Genomic Encyclopedia of Archaeal and Bacterial Type Strains, Phase II (KMG-II): from individual species to whole genera.</title>
        <authorList>
            <person name="Goeker M."/>
        </authorList>
    </citation>
    <scope>NUCLEOTIDE SEQUENCE [LARGE SCALE GENOMIC DNA]</scope>
    <source>
        <strain evidence="5 6">DSM 21935</strain>
    </source>
</reference>
<protein>
    <recommendedName>
        <fullName evidence="4">Photosynthesis system II assembly factor Ycf48/Hcf136-like domain-containing protein</fullName>
    </recommendedName>
</protein>
<dbReference type="SUPFAM" id="SSF110296">
    <property type="entry name" value="Oligoxyloglucan reducing end-specific cellobiohydrolase"/>
    <property type="match status" value="2"/>
</dbReference>
<keyword evidence="1" id="KW-0602">Photosynthesis</keyword>
<dbReference type="GO" id="GO:0015979">
    <property type="term" value="P:photosynthesis"/>
    <property type="evidence" value="ECO:0007669"/>
    <property type="project" value="UniProtKB-KW"/>
</dbReference>
<keyword evidence="3" id="KW-0732">Signal</keyword>
<dbReference type="PANTHER" id="PTHR47199:SF2">
    <property type="entry name" value="PHOTOSYSTEM II STABILITY_ASSEMBLY FACTOR HCF136, CHLOROPLASTIC"/>
    <property type="match status" value="1"/>
</dbReference>
<dbReference type="Pfam" id="PF14870">
    <property type="entry name" value="PSII_BNR"/>
    <property type="match status" value="3"/>
</dbReference>
<gene>
    <name evidence="5" type="ORF">LX73_2233</name>
</gene>
<evidence type="ECO:0000256" key="3">
    <source>
        <dbReference type="SAM" id="SignalP"/>
    </source>
</evidence>
<evidence type="ECO:0000256" key="2">
    <source>
        <dbReference type="ARBA" id="ARBA00023276"/>
    </source>
</evidence>
<keyword evidence="2" id="KW-0604">Photosystem II</keyword>
<feature type="chain" id="PRO_5022982015" description="Photosynthesis system II assembly factor Ycf48/Hcf136-like domain-containing protein" evidence="3">
    <location>
        <begin position="20"/>
        <end position="319"/>
    </location>
</feature>
<dbReference type="RefSeq" id="WP_148899560.1">
    <property type="nucleotide sequence ID" value="NZ_VNHY01000004.1"/>
</dbReference>
<dbReference type="EMBL" id="VNHY01000004">
    <property type="protein sequence ID" value="TYP91990.1"/>
    <property type="molecule type" value="Genomic_DNA"/>
</dbReference>
<dbReference type="AlphaFoldDB" id="A0A5D3YID4"/>
<dbReference type="Gene3D" id="2.130.10.10">
    <property type="entry name" value="YVTN repeat-like/Quinoprotein amine dehydrogenase"/>
    <property type="match status" value="2"/>
</dbReference>
<organism evidence="5 6">
    <name type="scientific">Fodinibius salinus</name>
    <dbReference type="NCBI Taxonomy" id="860790"/>
    <lineage>
        <taxon>Bacteria</taxon>
        <taxon>Pseudomonadati</taxon>
        <taxon>Balneolota</taxon>
        <taxon>Balneolia</taxon>
        <taxon>Balneolales</taxon>
        <taxon>Balneolaceae</taxon>
        <taxon>Fodinibius</taxon>
    </lineage>
</organism>
<keyword evidence="6" id="KW-1185">Reference proteome</keyword>
<name>A0A5D3YID4_9BACT</name>
<dbReference type="OrthoDB" id="9764804at2"/>
<comment type="caution">
    <text evidence="5">The sequence shown here is derived from an EMBL/GenBank/DDBJ whole genome shotgun (WGS) entry which is preliminary data.</text>
</comment>
<evidence type="ECO:0000259" key="4">
    <source>
        <dbReference type="Pfam" id="PF14870"/>
    </source>
</evidence>
<dbReference type="InterPro" id="IPR028203">
    <property type="entry name" value="PSII_CF48-like_dom"/>
</dbReference>
<evidence type="ECO:0000256" key="1">
    <source>
        <dbReference type="ARBA" id="ARBA00022531"/>
    </source>
</evidence>
<dbReference type="Proteomes" id="UP000324595">
    <property type="component" value="Unassembled WGS sequence"/>
</dbReference>